<dbReference type="OrthoDB" id="571684at2"/>
<evidence type="ECO:0000256" key="3">
    <source>
        <dbReference type="SAM" id="MobiDB-lite"/>
    </source>
</evidence>
<dbReference type="GO" id="GO:0050660">
    <property type="term" value="F:flavin adenine dinucleotide binding"/>
    <property type="evidence" value="ECO:0007669"/>
    <property type="project" value="InterPro"/>
</dbReference>
<protein>
    <submittedName>
        <fullName evidence="6">Monooxygenase</fullName>
    </submittedName>
</protein>
<dbReference type="FunFam" id="2.40.110.10:FF:000020">
    <property type="entry name" value="Putative acyl-CoA dehydrogenase YdbM"/>
    <property type="match status" value="1"/>
</dbReference>
<evidence type="ECO:0000259" key="4">
    <source>
        <dbReference type="Pfam" id="PF02771"/>
    </source>
</evidence>
<dbReference type="InterPro" id="IPR013786">
    <property type="entry name" value="AcylCoA_DH/ox_N"/>
</dbReference>
<keyword evidence="2" id="KW-0560">Oxidoreductase</keyword>
<reference evidence="6 7" key="1">
    <citation type="submission" date="2019-06" db="EMBL/GenBank/DDBJ databases">
        <title>Pseudomonas bimorpha sp. nov. isolated from bovine raw milk and skim milk concentrate.</title>
        <authorList>
            <person name="Hofmann K."/>
            <person name="Huptas C."/>
            <person name="Doll E."/>
            <person name="Scherer S."/>
            <person name="Wenning M."/>
        </authorList>
    </citation>
    <scope>NUCLEOTIDE SEQUENCE [LARGE SCALE GENOMIC DNA]</scope>
    <source>
        <strain evidence="6 7">DSM 17835</strain>
    </source>
</reference>
<dbReference type="InterPro" id="IPR046373">
    <property type="entry name" value="Acyl-CoA_Oxase/DH_mid-dom_sf"/>
</dbReference>
<accession>A0A5C5Q6N0</accession>
<dbReference type="Proteomes" id="UP000317951">
    <property type="component" value="Unassembled WGS sequence"/>
</dbReference>
<evidence type="ECO:0000313" key="7">
    <source>
        <dbReference type="Proteomes" id="UP000317951"/>
    </source>
</evidence>
<sequence>MATPPACSGCRTPRATRRDRPLARGGPALFSLSRSSPVTTPNDPVQTARRLAADWATTAVERDVRGGTPKRERDALRDSGLLTLSIPREFGGLGASWSDTLNIVREFAKVDSSMAHVFGFQHLMLATVRLFSRPDQWQPWLEQTVRQRWFWGNALNPLDTRTVATRVDGGREFTGMKSFCSGASDSDRLIASALDDSGAGKLLIAAIPTDRAGITLLNDWDNMGQRQTDSGSARFERVQVADDELLLDPGPLSTVFSGLRPLLAQLTFVNLFLGIAEGAFEQAQHYTTHEARPWFKSEVDQAVDDPYVLAHYGEFWAGLEAVRALAERANALFDKAWNRGEQLRAEERATLALAIGSAKVHATRVGLDLSSRLFEVTGARATQASRRFDRYWRNLRTQTLHDPVDYRIRELGEWALKQKPPTPSFYS</sequence>
<dbReference type="InterPro" id="IPR036250">
    <property type="entry name" value="AcylCo_DH-like_C"/>
</dbReference>
<evidence type="ECO:0000259" key="5">
    <source>
        <dbReference type="Pfam" id="PF08028"/>
    </source>
</evidence>
<gene>
    <name evidence="6" type="ORF">FIV36_26385</name>
</gene>
<dbReference type="InterPro" id="IPR013107">
    <property type="entry name" value="Acyl-CoA_DH_C"/>
</dbReference>
<proteinExistence type="predicted"/>
<dbReference type="EMBL" id="VFET01000031">
    <property type="protein sequence ID" value="TWS01138.1"/>
    <property type="molecule type" value="Genomic_DNA"/>
</dbReference>
<organism evidence="6 7">
    <name type="scientific">Pseudomonas extremaustralis</name>
    <dbReference type="NCBI Taxonomy" id="359110"/>
    <lineage>
        <taxon>Bacteria</taxon>
        <taxon>Pseudomonadati</taxon>
        <taxon>Pseudomonadota</taxon>
        <taxon>Gammaproteobacteria</taxon>
        <taxon>Pseudomonadales</taxon>
        <taxon>Pseudomonadaceae</taxon>
        <taxon>Pseudomonas</taxon>
    </lineage>
</organism>
<dbReference type="PANTHER" id="PTHR43884:SF12">
    <property type="entry name" value="ISOVALERYL-COA DEHYDROGENASE, MITOCHONDRIAL-RELATED"/>
    <property type="match status" value="1"/>
</dbReference>
<dbReference type="Pfam" id="PF02771">
    <property type="entry name" value="Acyl-CoA_dh_N"/>
    <property type="match status" value="1"/>
</dbReference>
<evidence type="ECO:0000256" key="2">
    <source>
        <dbReference type="ARBA" id="ARBA00023002"/>
    </source>
</evidence>
<dbReference type="InterPro" id="IPR037069">
    <property type="entry name" value="AcylCoA_DH/ox_N_sf"/>
</dbReference>
<dbReference type="Gene3D" id="2.40.110.10">
    <property type="entry name" value="Butyryl-CoA Dehydrogenase, subunit A, domain 2"/>
    <property type="match status" value="1"/>
</dbReference>
<dbReference type="CDD" id="cd01163">
    <property type="entry name" value="DszC"/>
    <property type="match status" value="1"/>
</dbReference>
<dbReference type="PIRSF" id="PIRSF016578">
    <property type="entry name" value="HsaA"/>
    <property type="match status" value="1"/>
</dbReference>
<dbReference type="Pfam" id="PF08028">
    <property type="entry name" value="Acyl-CoA_dh_2"/>
    <property type="match status" value="1"/>
</dbReference>
<dbReference type="PANTHER" id="PTHR43884">
    <property type="entry name" value="ACYL-COA DEHYDROGENASE"/>
    <property type="match status" value="1"/>
</dbReference>
<dbReference type="SUPFAM" id="SSF56645">
    <property type="entry name" value="Acyl-CoA dehydrogenase NM domain-like"/>
    <property type="match status" value="1"/>
</dbReference>
<dbReference type="InterPro" id="IPR009100">
    <property type="entry name" value="AcylCoA_DH/oxidase_NM_dom_sf"/>
</dbReference>
<evidence type="ECO:0000313" key="6">
    <source>
        <dbReference type="EMBL" id="TWS01138.1"/>
    </source>
</evidence>
<dbReference type="AlphaFoldDB" id="A0A5C5Q6N0"/>
<comment type="caution">
    <text evidence="6">The sequence shown here is derived from an EMBL/GenBank/DDBJ whole genome shotgun (WGS) entry which is preliminary data.</text>
</comment>
<evidence type="ECO:0000256" key="1">
    <source>
        <dbReference type="ARBA" id="ARBA00022630"/>
    </source>
</evidence>
<feature type="region of interest" description="Disordered" evidence="3">
    <location>
        <begin position="1"/>
        <end position="44"/>
    </location>
</feature>
<keyword evidence="6" id="KW-0503">Monooxygenase</keyword>
<keyword evidence="1" id="KW-0285">Flavoprotein</keyword>
<dbReference type="Gene3D" id="1.10.540.10">
    <property type="entry name" value="Acyl-CoA dehydrogenase/oxidase, N-terminal domain"/>
    <property type="match status" value="1"/>
</dbReference>
<dbReference type="GO" id="GO:0004497">
    <property type="term" value="F:monooxygenase activity"/>
    <property type="evidence" value="ECO:0007669"/>
    <property type="project" value="UniProtKB-KW"/>
</dbReference>
<name>A0A5C5Q6N0_9PSED</name>
<dbReference type="Gene3D" id="1.20.140.10">
    <property type="entry name" value="Butyryl-CoA Dehydrogenase, subunit A, domain 3"/>
    <property type="match status" value="1"/>
</dbReference>
<feature type="domain" description="Acyl-CoA dehydrogenase/oxidase N-terminal" evidence="4">
    <location>
        <begin position="46"/>
        <end position="146"/>
    </location>
</feature>
<dbReference type="GO" id="GO:0006552">
    <property type="term" value="P:L-leucine catabolic process"/>
    <property type="evidence" value="ECO:0007669"/>
    <property type="project" value="TreeGrafter"/>
</dbReference>
<dbReference type="GO" id="GO:0008470">
    <property type="term" value="F:3-methylbutanoyl-CoA dehydrogenase activity"/>
    <property type="evidence" value="ECO:0007669"/>
    <property type="project" value="TreeGrafter"/>
</dbReference>
<dbReference type="SUPFAM" id="SSF47203">
    <property type="entry name" value="Acyl-CoA dehydrogenase C-terminal domain-like"/>
    <property type="match status" value="1"/>
</dbReference>
<feature type="compositionally biased region" description="Polar residues" evidence="3">
    <location>
        <begin position="32"/>
        <end position="44"/>
    </location>
</feature>
<feature type="domain" description="Acyl-CoA dehydrogenase C-terminal" evidence="5">
    <location>
        <begin position="267"/>
        <end position="403"/>
    </location>
</feature>